<sequence>MSFDRSSVLSNVWRDGIFDGKVVFVTGGAGTICSVQTKALVYLGANACIIGRNVEKTESMAKEIAAVRPGSKVLGIGAVDVRKFESLKAAADRCVAELGQIDYVIAGAAGNFVVPLSGLSPNGFRSVIEIDTIGTFNTIKATIDHLVASAARNPNPPAPGQVNTGGRFIAISAAFHYTGMPLQSHVSAAKAGVDSLIASVALEYGPLGVVSNVITPGPIAGTEGMERLSTAESHQSTAATRAIPSGRWGTVRDIADSTVFLLSDASNYINGHVLIVDGSSWRSPASMTVGLEEGMRYPDFLTTGHSKNIKTGKKVSKL</sequence>
<keyword evidence="1" id="KW-0521">NADP</keyword>
<dbReference type="EMBL" id="KZ678372">
    <property type="protein sequence ID" value="PSS05217.1"/>
    <property type="molecule type" value="Genomic_DNA"/>
</dbReference>
<dbReference type="GO" id="GO:0009062">
    <property type="term" value="P:fatty acid catabolic process"/>
    <property type="evidence" value="ECO:0007669"/>
    <property type="project" value="InterPro"/>
</dbReference>
<dbReference type="SUPFAM" id="SSF51735">
    <property type="entry name" value="NAD(P)-binding Rossmann-fold domains"/>
    <property type="match status" value="1"/>
</dbReference>
<dbReference type="PRINTS" id="PR00081">
    <property type="entry name" value="GDHRDH"/>
</dbReference>
<dbReference type="Proteomes" id="UP000241462">
    <property type="component" value="Unassembled WGS sequence"/>
</dbReference>
<evidence type="ECO:0000256" key="2">
    <source>
        <dbReference type="ARBA" id="ARBA00023002"/>
    </source>
</evidence>
<dbReference type="OrthoDB" id="2136131at2759"/>
<evidence type="ECO:0000256" key="5">
    <source>
        <dbReference type="ARBA" id="ARBA00048340"/>
    </source>
</evidence>
<protein>
    <recommendedName>
        <fullName evidence="3">2,4-dienoyl-CoA reductase [(3E)-enoyl-CoA-producing]</fullName>
        <ecNumber evidence="3">1.3.1.124</ecNumber>
    </recommendedName>
</protein>
<dbReference type="Gene3D" id="3.40.50.720">
    <property type="entry name" value="NAD(P)-binding Rossmann-like Domain"/>
    <property type="match status" value="1"/>
</dbReference>
<evidence type="ECO:0000313" key="7">
    <source>
        <dbReference type="Proteomes" id="UP000241462"/>
    </source>
</evidence>
<dbReference type="STRING" id="2025994.A0A2T3ANH6"/>
<dbReference type="GO" id="GO:0008670">
    <property type="term" value="F:2,4-dienoyl-CoA reductase (NADPH) activity"/>
    <property type="evidence" value="ECO:0007669"/>
    <property type="project" value="InterPro"/>
</dbReference>
<evidence type="ECO:0000256" key="3">
    <source>
        <dbReference type="ARBA" id="ARBA00026117"/>
    </source>
</evidence>
<dbReference type="InterPro" id="IPR002347">
    <property type="entry name" value="SDR_fam"/>
</dbReference>
<name>A0A2T3ANH6_9PEZI</name>
<dbReference type="CDD" id="cd05369">
    <property type="entry name" value="TER_DECR_SDR_a"/>
    <property type="match status" value="1"/>
</dbReference>
<dbReference type="InParanoid" id="A0A2T3ANH6"/>
<dbReference type="GO" id="GO:0005777">
    <property type="term" value="C:peroxisome"/>
    <property type="evidence" value="ECO:0007669"/>
    <property type="project" value="TreeGrafter"/>
</dbReference>
<comment type="catalytic activity">
    <reaction evidence="4">
        <text>a (2E,4E)-dienoyl-CoA + NADPH + H(+) = a 4,5-saturated-(3E)-enoyl-CoA + NADP(+)</text>
        <dbReference type="Rhea" id="RHEA:45912"/>
        <dbReference type="ChEBI" id="CHEBI:15378"/>
        <dbReference type="ChEBI" id="CHEBI:57783"/>
        <dbReference type="ChEBI" id="CHEBI:58349"/>
        <dbReference type="ChEBI" id="CHEBI:85101"/>
        <dbReference type="ChEBI" id="CHEBI:85493"/>
        <dbReference type="EC" id="1.3.1.124"/>
    </reaction>
</comment>
<dbReference type="FunCoup" id="A0A2T3ANH6">
    <property type="interactions" value="245"/>
</dbReference>
<organism evidence="6 7">
    <name type="scientific">Coniella lustricola</name>
    <dbReference type="NCBI Taxonomy" id="2025994"/>
    <lineage>
        <taxon>Eukaryota</taxon>
        <taxon>Fungi</taxon>
        <taxon>Dikarya</taxon>
        <taxon>Ascomycota</taxon>
        <taxon>Pezizomycotina</taxon>
        <taxon>Sordariomycetes</taxon>
        <taxon>Sordariomycetidae</taxon>
        <taxon>Diaporthales</taxon>
        <taxon>Schizoparmaceae</taxon>
        <taxon>Coniella</taxon>
    </lineage>
</organism>
<comment type="catalytic activity">
    <reaction evidence="5">
        <text>a (2E,4Z)-dienoyl-CoA + NADPH + H(+) = a 4,5-saturated-(3E)-enoyl-CoA + NADP(+)</text>
        <dbReference type="Rhea" id="RHEA:61892"/>
        <dbReference type="ChEBI" id="CHEBI:15378"/>
        <dbReference type="ChEBI" id="CHEBI:57783"/>
        <dbReference type="ChEBI" id="CHEBI:58349"/>
        <dbReference type="ChEBI" id="CHEBI:85099"/>
        <dbReference type="ChEBI" id="CHEBI:85493"/>
        <dbReference type="EC" id="1.3.1.124"/>
    </reaction>
</comment>
<evidence type="ECO:0000313" key="6">
    <source>
        <dbReference type="EMBL" id="PSS05217.1"/>
    </source>
</evidence>
<dbReference type="PANTHER" id="PTHR43296:SF2">
    <property type="entry name" value="PEROXISOMAL 2,4-DIENOYL-COA REDUCTASE [(3E)-ENOYL-COA-PRODUCING]"/>
    <property type="match status" value="1"/>
</dbReference>
<accession>A0A2T3ANH6</accession>
<dbReference type="PANTHER" id="PTHR43296">
    <property type="entry name" value="PEROXISOMAL 2,4-DIENOYL-COA REDUCTASE"/>
    <property type="match status" value="1"/>
</dbReference>
<evidence type="ECO:0000256" key="4">
    <source>
        <dbReference type="ARBA" id="ARBA00048009"/>
    </source>
</evidence>
<reference evidence="6 7" key="1">
    <citation type="journal article" date="2018" name="Mycol. Prog.">
        <title>Coniella lustricola, a new species from submerged detritus.</title>
        <authorList>
            <person name="Raudabaugh D.B."/>
            <person name="Iturriaga T."/>
            <person name="Carver A."/>
            <person name="Mondo S."/>
            <person name="Pangilinan J."/>
            <person name="Lipzen A."/>
            <person name="He G."/>
            <person name="Amirebrahimi M."/>
            <person name="Grigoriev I.V."/>
            <person name="Miller A.N."/>
        </authorList>
    </citation>
    <scope>NUCLEOTIDE SEQUENCE [LARGE SCALE GENOMIC DNA]</scope>
    <source>
        <strain evidence="6 7">B22-T-1</strain>
    </source>
</reference>
<keyword evidence="7" id="KW-1185">Reference proteome</keyword>
<dbReference type="AlphaFoldDB" id="A0A2T3ANH6"/>
<proteinExistence type="predicted"/>
<dbReference type="InterPro" id="IPR036291">
    <property type="entry name" value="NAD(P)-bd_dom_sf"/>
</dbReference>
<gene>
    <name evidence="6" type="ORF">BD289DRAFT_419769</name>
</gene>
<dbReference type="InterPro" id="IPR045017">
    <property type="entry name" value="DECR2-like"/>
</dbReference>
<dbReference type="Pfam" id="PF13561">
    <property type="entry name" value="adh_short_C2"/>
    <property type="match status" value="1"/>
</dbReference>
<evidence type="ECO:0000256" key="1">
    <source>
        <dbReference type="ARBA" id="ARBA00022857"/>
    </source>
</evidence>
<dbReference type="EC" id="1.3.1.124" evidence="3"/>
<keyword evidence="2" id="KW-0560">Oxidoreductase</keyword>